<accession>A0A8I1ECR4</accession>
<proteinExistence type="predicted"/>
<protein>
    <submittedName>
        <fullName evidence="1">Uncharacterized protein</fullName>
    </submittedName>
</protein>
<organism evidence="1 2">
    <name type="scientific">Pseudomonas putida</name>
    <name type="common">Arthrobacter siderocapsulatus</name>
    <dbReference type="NCBI Taxonomy" id="303"/>
    <lineage>
        <taxon>Bacteria</taxon>
        <taxon>Pseudomonadati</taxon>
        <taxon>Pseudomonadota</taxon>
        <taxon>Gammaproteobacteria</taxon>
        <taxon>Pseudomonadales</taxon>
        <taxon>Pseudomonadaceae</taxon>
        <taxon>Pseudomonas</taxon>
    </lineage>
</organism>
<evidence type="ECO:0000313" key="2">
    <source>
        <dbReference type="Proteomes" id="UP000637061"/>
    </source>
</evidence>
<name>A0A8I1ECR4_PSEPU</name>
<dbReference type="Gene3D" id="3.90.79.10">
    <property type="entry name" value="Nucleoside Triphosphate Pyrophosphohydrolase"/>
    <property type="match status" value="1"/>
</dbReference>
<dbReference type="AlphaFoldDB" id="A0A8I1ECR4"/>
<reference evidence="1" key="1">
    <citation type="submission" date="2020-12" db="EMBL/GenBank/DDBJ databases">
        <title>Enhanced detection system for hospital associated transmission using whole genome sequencing surveillance.</title>
        <authorList>
            <person name="Harrison L.H."/>
            <person name="Van Tyne D."/>
            <person name="Marsh J.W."/>
            <person name="Griffith M.P."/>
            <person name="Snyder D.J."/>
            <person name="Cooper V.S."/>
            <person name="Mustapha M."/>
        </authorList>
    </citation>
    <scope>NUCLEOTIDE SEQUENCE</scope>
    <source>
        <strain evidence="1">PSB00042</strain>
    </source>
</reference>
<sequence length="268" mass="30142">MSTAAIKYPEFILAISTDHVRAMFAEGFVPRSDLQISPLFQSGIAIRQRQWLDLVDNATREADFDTLRAVEGAKPALPPLRKFLKWLKKIAKRFALPFSTKVGDDLYRQLLPYVTIRNGDLILPYLRGKAVGEKRLAGNASVGWGGHIDAIDLVWDENSVLDVKATILKNIRRELGEEMRFFRIGEEEGDIPLDEAGELSFNGFINDTSNEVGRLHLGLSFDFNIKPGYGATSREAELRVLPWQSKEDLCSMPEVVIESWSGLYLASR</sequence>
<comment type="caution">
    <text evidence="1">The sequence shown here is derived from an EMBL/GenBank/DDBJ whole genome shotgun (WGS) entry which is preliminary data.</text>
</comment>
<gene>
    <name evidence="1" type="ORF">JEU22_03470</name>
</gene>
<dbReference type="RefSeq" id="WP_198746585.1">
    <property type="nucleotide sequence ID" value="NZ_JAEHTE010000002.1"/>
</dbReference>
<evidence type="ECO:0000313" key="1">
    <source>
        <dbReference type="EMBL" id="MBI6882962.1"/>
    </source>
</evidence>
<dbReference type="Proteomes" id="UP000637061">
    <property type="component" value="Unassembled WGS sequence"/>
</dbReference>
<dbReference type="EMBL" id="JAEHTE010000002">
    <property type="protein sequence ID" value="MBI6882962.1"/>
    <property type="molecule type" value="Genomic_DNA"/>
</dbReference>